<gene>
    <name evidence="1" type="ORF">LAESUDRAFT_776064</name>
</gene>
<protein>
    <recommendedName>
        <fullName evidence="3">Helicase C-terminal domain-containing protein</fullName>
    </recommendedName>
</protein>
<evidence type="ECO:0000313" key="1">
    <source>
        <dbReference type="EMBL" id="KZT11920.1"/>
    </source>
</evidence>
<dbReference type="Proteomes" id="UP000076871">
    <property type="component" value="Unassembled WGS sequence"/>
</dbReference>
<keyword evidence="2" id="KW-1185">Reference proteome</keyword>
<dbReference type="InParanoid" id="A0A165HM94"/>
<dbReference type="InterPro" id="IPR027417">
    <property type="entry name" value="P-loop_NTPase"/>
</dbReference>
<dbReference type="STRING" id="1314785.A0A165HM94"/>
<evidence type="ECO:0008006" key="3">
    <source>
        <dbReference type="Google" id="ProtNLM"/>
    </source>
</evidence>
<dbReference type="SUPFAM" id="SSF52540">
    <property type="entry name" value="P-loop containing nucleoside triphosphate hydrolases"/>
    <property type="match status" value="1"/>
</dbReference>
<proteinExistence type="predicted"/>
<dbReference type="GeneID" id="63830856"/>
<name>A0A165HM94_9APHY</name>
<reference evidence="1 2" key="1">
    <citation type="journal article" date="2016" name="Mol. Biol. Evol.">
        <title>Comparative Genomics of Early-Diverging Mushroom-Forming Fungi Provides Insights into the Origins of Lignocellulose Decay Capabilities.</title>
        <authorList>
            <person name="Nagy L.G."/>
            <person name="Riley R."/>
            <person name="Tritt A."/>
            <person name="Adam C."/>
            <person name="Daum C."/>
            <person name="Floudas D."/>
            <person name="Sun H."/>
            <person name="Yadav J.S."/>
            <person name="Pangilinan J."/>
            <person name="Larsson K.H."/>
            <person name="Matsuura K."/>
            <person name="Barry K."/>
            <person name="Labutti K."/>
            <person name="Kuo R."/>
            <person name="Ohm R.A."/>
            <person name="Bhattacharya S.S."/>
            <person name="Shirouzu T."/>
            <person name="Yoshinaga Y."/>
            <person name="Martin F.M."/>
            <person name="Grigoriev I.V."/>
            <person name="Hibbett D.S."/>
        </authorList>
    </citation>
    <scope>NUCLEOTIDE SEQUENCE [LARGE SCALE GENOMIC DNA]</scope>
    <source>
        <strain evidence="1 2">93-53</strain>
    </source>
</reference>
<dbReference type="RefSeq" id="XP_040769568.1">
    <property type="nucleotide sequence ID" value="XM_040913828.1"/>
</dbReference>
<organism evidence="1 2">
    <name type="scientific">Laetiporus sulphureus 93-53</name>
    <dbReference type="NCBI Taxonomy" id="1314785"/>
    <lineage>
        <taxon>Eukaryota</taxon>
        <taxon>Fungi</taxon>
        <taxon>Dikarya</taxon>
        <taxon>Basidiomycota</taxon>
        <taxon>Agaricomycotina</taxon>
        <taxon>Agaricomycetes</taxon>
        <taxon>Polyporales</taxon>
        <taxon>Laetiporus</taxon>
    </lineage>
</organism>
<dbReference type="Gene3D" id="3.40.50.300">
    <property type="entry name" value="P-loop containing nucleotide triphosphate hydrolases"/>
    <property type="match status" value="1"/>
</dbReference>
<evidence type="ECO:0000313" key="2">
    <source>
        <dbReference type="Proteomes" id="UP000076871"/>
    </source>
</evidence>
<dbReference type="EMBL" id="KV427606">
    <property type="protein sequence ID" value="KZT11920.1"/>
    <property type="molecule type" value="Genomic_DNA"/>
</dbReference>
<sequence length="91" mass="10380">MRAVRAQASETFFQEHCEVLSGNQLDTGRAGIRVRARRFNRNQYDPPDDPRDYIHRARGRTAHADKVGRSLMFLLPSELGFLRYLSGSSAN</sequence>
<dbReference type="AlphaFoldDB" id="A0A165HM94"/>
<accession>A0A165HM94</accession>
<dbReference type="OrthoDB" id="10259640at2759"/>